<dbReference type="PANTHER" id="PTHR34387:SF1">
    <property type="entry name" value="PERIPLASMIC IMMUNOGENIC PROTEIN"/>
    <property type="match status" value="1"/>
</dbReference>
<protein>
    <submittedName>
        <fullName evidence="1">Unannotated protein</fullName>
    </submittedName>
</protein>
<gene>
    <name evidence="1" type="ORF">UFOPK3662_02282</name>
</gene>
<dbReference type="Gene3D" id="3.30.70.2970">
    <property type="entry name" value="Protein of unknown function (DUF541), domain 2"/>
    <property type="match status" value="1"/>
</dbReference>
<sequence length="202" mass="20375">MMTVTVTGTGTARVAPDSAVVRLSAVARGNGVAEAYESMSSAAGAVVEVARRHTEQRRIASTGITVWPWHDHSGTRLGYEARHAFAIGCADLSAAGAMLGELAAGVGDALAVDSVGLEVTEDHGAGAKAREAAFHDARDRAAALARMAGAGLGAVQSIVEGDAGQGGPAPMPRMAMAHDAGAIEPGEAAVTSTVTVVWELAY</sequence>
<dbReference type="EMBL" id="CAFBMW010000019">
    <property type="protein sequence ID" value="CAB4946841.1"/>
    <property type="molecule type" value="Genomic_DNA"/>
</dbReference>
<organism evidence="1">
    <name type="scientific">freshwater metagenome</name>
    <dbReference type="NCBI Taxonomy" id="449393"/>
    <lineage>
        <taxon>unclassified sequences</taxon>
        <taxon>metagenomes</taxon>
        <taxon>ecological metagenomes</taxon>
    </lineage>
</organism>
<dbReference type="PANTHER" id="PTHR34387">
    <property type="entry name" value="SLR1258 PROTEIN"/>
    <property type="match status" value="1"/>
</dbReference>
<proteinExistence type="predicted"/>
<dbReference type="Gene3D" id="3.30.110.170">
    <property type="entry name" value="Protein of unknown function (DUF541), domain 1"/>
    <property type="match status" value="1"/>
</dbReference>
<dbReference type="InterPro" id="IPR052022">
    <property type="entry name" value="26kDa_periplasmic_antigen"/>
</dbReference>
<name>A0A6J7JVF6_9ZZZZ</name>
<dbReference type="InterPro" id="IPR007497">
    <property type="entry name" value="SIMPL/DUF541"/>
</dbReference>
<evidence type="ECO:0000313" key="1">
    <source>
        <dbReference type="EMBL" id="CAB4946841.1"/>
    </source>
</evidence>
<dbReference type="GO" id="GO:0006974">
    <property type="term" value="P:DNA damage response"/>
    <property type="evidence" value="ECO:0007669"/>
    <property type="project" value="TreeGrafter"/>
</dbReference>
<dbReference type="Pfam" id="PF04402">
    <property type="entry name" value="SIMPL"/>
    <property type="match status" value="1"/>
</dbReference>
<accession>A0A6J7JVF6</accession>
<reference evidence="1" key="1">
    <citation type="submission" date="2020-05" db="EMBL/GenBank/DDBJ databases">
        <authorList>
            <person name="Chiriac C."/>
            <person name="Salcher M."/>
            <person name="Ghai R."/>
            <person name="Kavagutti S V."/>
        </authorList>
    </citation>
    <scope>NUCLEOTIDE SEQUENCE</scope>
</reference>
<dbReference type="AlphaFoldDB" id="A0A6J7JVF6"/>